<sequence length="208" mass="23945">MSRIKGLIFDLDGTIIDNDERYMELMLSRVGKELGRSLTLDHARQLWYSMNAVSRDEVISRWGLDPDEFWAIFNTFENLQEKLNSTYLHKDAPFLKSIDLPKSIVTHTTYDHTDNLLKLVGMRDLFNPIISCTEDLGFKPSPLPLIHCVVNMKLTVDEVIFVGDTISDMLAAKDAGIKSVYINRFKRPIDYKPDYEIDSLEKIAEIIK</sequence>
<accession>A0AAP2R9I0</accession>
<keyword evidence="3" id="KW-1185">Reference proteome</keyword>
<comment type="similarity">
    <text evidence="1">Belongs to the HAD-like hydrolase superfamily.</text>
</comment>
<dbReference type="InterPro" id="IPR036412">
    <property type="entry name" value="HAD-like_sf"/>
</dbReference>
<dbReference type="GO" id="GO:0008967">
    <property type="term" value="F:phosphoglycolate phosphatase activity"/>
    <property type="evidence" value="ECO:0007669"/>
    <property type="project" value="TreeGrafter"/>
</dbReference>
<dbReference type="SFLD" id="SFLDG01129">
    <property type="entry name" value="C1.5:_HAD__Beta-PGM__Phosphata"/>
    <property type="match status" value="1"/>
</dbReference>
<dbReference type="NCBIfam" id="TIGR01549">
    <property type="entry name" value="HAD-SF-IA-v1"/>
    <property type="match status" value="1"/>
</dbReference>
<dbReference type="EMBL" id="PGCK01000001">
    <property type="protein sequence ID" value="MCD1293461.1"/>
    <property type="molecule type" value="Genomic_DNA"/>
</dbReference>
<dbReference type="PRINTS" id="PR00413">
    <property type="entry name" value="HADHALOGNASE"/>
</dbReference>
<dbReference type="SUPFAM" id="SSF56784">
    <property type="entry name" value="HAD-like"/>
    <property type="match status" value="1"/>
</dbReference>
<proteinExistence type="inferred from homology"/>
<evidence type="ECO:0000313" key="3">
    <source>
        <dbReference type="Proteomes" id="UP001320159"/>
    </source>
</evidence>
<dbReference type="Gene3D" id="3.40.50.1000">
    <property type="entry name" value="HAD superfamily/HAD-like"/>
    <property type="match status" value="1"/>
</dbReference>
<dbReference type="PANTHER" id="PTHR43434">
    <property type="entry name" value="PHOSPHOGLYCOLATE PHOSPHATASE"/>
    <property type="match status" value="1"/>
</dbReference>
<evidence type="ECO:0000313" key="2">
    <source>
        <dbReference type="EMBL" id="MCD1293461.1"/>
    </source>
</evidence>
<dbReference type="InterPro" id="IPR050155">
    <property type="entry name" value="HAD-like_hydrolase_sf"/>
</dbReference>
<comment type="caution">
    <text evidence="2">The sequence shown here is derived from an EMBL/GenBank/DDBJ whole genome shotgun (WGS) entry which is preliminary data.</text>
</comment>
<dbReference type="InterPro" id="IPR023214">
    <property type="entry name" value="HAD_sf"/>
</dbReference>
<gene>
    <name evidence="2" type="ORF">CUJ83_00420</name>
</gene>
<keyword evidence="2" id="KW-0378">Hydrolase</keyword>
<dbReference type="Pfam" id="PF13419">
    <property type="entry name" value="HAD_2"/>
    <property type="match status" value="1"/>
</dbReference>
<dbReference type="AlphaFoldDB" id="A0AAP2R9I0"/>
<dbReference type="SFLD" id="SFLDS00003">
    <property type="entry name" value="Haloacid_Dehalogenase"/>
    <property type="match status" value="1"/>
</dbReference>
<dbReference type="InterPro" id="IPR006439">
    <property type="entry name" value="HAD-SF_hydro_IA"/>
</dbReference>
<evidence type="ECO:0000256" key="1">
    <source>
        <dbReference type="ARBA" id="ARBA00007958"/>
    </source>
</evidence>
<protein>
    <submittedName>
        <fullName evidence="2">HAD family hydrolase</fullName>
    </submittedName>
</protein>
<name>A0AAP2R9I0_9EURY</name>
<dbReference type="Proteomes" id="UP001320159">
    <property type="component" value="Unassembled WGS sequence"/>
</dbReference>
<dbReference type="Gene3D" id="1.10.150.520">
    <property type="match status" value="1"/>
</dbReference>
<dbReference type="PANTHER" id="PTHR43434:SF1">
    <property type="entry name" value="PHOSPHOGLYCOLATE PHOSPHATASE"/>
    <property type="match status" value="1"/>
</dbReference>
<dbReference type="InterPro" id="IPR041492">
    <property type="entry name" value="HAD_2"/>
</dbReference>
<reference evidence="2 3" key="1">
    <citation type="submission" date="2017-11" db="EMBL/GenBank/DDBJ databases">
        <title>Isolation and Characterization of Family Methanocellaceae Species from Potential Methane Hydrate Area Offshore Southwestern Taiwan.</title>
        <authorList>
            <person name="Zhang W.-L."/>
            <person name="Chen W.-C."/>
            <person name="Lai M.-C."/>
            <person name="Chen S.-C."/>
        </authorList>
    </citation>
    <scope>NUCLEOTIDE SEQUENCE [LARGE SCALE GENOMIC DNA]</scope>
    <source>
        <strain evidence="2 3">CWC-04</strain>
    </source>
</reference>
<dbReference type="GO" id="GO:0006281">
    <property type="term" value="P:DNA repair"/>
    <property type="evidence" value="ECO:0007669"/>
    <property type="project" value="TreeGrafter"/>
</dbReference>
<dbReference type="RefSeq" id="WP_230739295.1">
    <property type="nucleotide sequence ID" value="NZ_PGCK01000001.1"/>
</dbReference>
<organism evidence="2 3">
    <name type="scientific">Methanooceanicella nereidis</name>
    <dbReference type="NCBI Taxonomy" id="2052831"/>
    <lineage>
        <taxon>Archaea</taxon>
        <taxon>Methanobacteriati</taxon>
        <taxon>Methanobacteriota</taxon>
        <taxon>Stenosarchaea group</taxon>
        <taxon>Methanomicrobia</taxon>
        <taxon>Methanocellales</taxon>
        <taxon>Methanocellaceae</taxon>
        <taxon>Methanooceanicella</taxon>
    </lineage>
</organism>